<gene>
    <name evidence="2" type="ORF">TAV2_LOCUS26271</name>
</gene>
<evidence type="ECO:0008006" key="4">
    <source>
        <dbReference type="Google" id="ProtNLM"/>
    </source>
</evidence>
<dbReference type="EMBL" id="CAJVSB020000920">
    <property type="protein sequence ID" value="CAH2080563.1"/>
    <property type="molecule type" value="Genomic_DNA"/>
</dbReference>
<keyword evidence="3" id="KW-1185">Reference proteome</keyword>
<protein>
    <recommendedName>
        <fullName evidence="4">Secreted protein</fullName>
    </recommendedName>
</protein>
<feature type="signal peptide" evidence="1">
    <location>
        <begin position="1"/>
        <end position="25"/>
    </location>
</feature>
<keyword evidence="1" id="KW-0732">Signal</keyword>
<comment type="caution">
    <text evidence="2">The sequence shown here is derived from an EMBL/GenBank/DDBJ whole genome shotgun (WGS) entry which is preliminary data.</text>
</comment>
<dbReference type="Proteomes" id="UP000836841">
    <property type="component" value="Unassembled WGS sequence"/>
</dbReference>
<sequence>RDRSASSLPCLAFVLIFFRSDCTLSFLSGMDNNNWRPAQGGGEPTMDTGDWRTQLQPEYRRGWSTRFAVLSFWVYRSFSHP</sequence>
<evidence type="ECO:0000313" key="3">
    <source>
        <dbReference type="Proteomes" id="UP000836841"/>
    </source>
</evidence>
<proteinExistence type="predicted"/>
<feature type="chain" id="PRO_5043942123" description="Secreted protein" evidence="1">
    <location>
        <begin position="26"/>
        <end position="81"/>
    </location>
</feature>
<organism evidence="2 3">
    <name type="scientific">Thlaspi arvense</name>
    <name type="common">Field penny-cress</name>
    <dbReference type="NCBI Taxonomy" id="13288"/>
    <lineage>
        <taxon>Eukaryota</taxon>
        <taxon>Viridiplantae</taxon>
        <taxon>Streptophyta</taxon>
        <taxon>Embryophyta</taxon>
        <taxon>Tracheophyta</taxon>
        <taxon>Spermatophyta</taxon>
        <taxon>Magnoliopsida</taxon>
        <taxon>eudicotyledons</taxon>
        <taxon>Gunneridae</taxon>
        <taxon>Pentapetalae</taxon>
        <taxon>rosids</taxon>
        <taxon>malvids</taxon>
        <taxon>Brassicales</taxon>
        <taxon>Brassicaceae</taxon>
        <taxon>Thlaspideae</taxon>
        <taxon>Thlaspi</taxon>
    </lineage>
</organism>
<evidence type="ECO:0000313" key="2">
    <source>
        <dbReference type="EMBL" id="CAH2080563.1"/>
    </source>
</evidence>
<name>A0AAU9T9A6_THLAR</name>
<reference evidence="2 3" key="1">
    <citation type="submission" date="2022-03" db="EMBL/GenBank/DDBJ databases">
        <authorList>
            <person name="Nunn A."/>
            <person name="Chopra R."/>
            <person name="Nunn A."/>
            <person name="Contreras Garrido A."/>
        </authorList>
    </citation>
    <scope>NUCLEOTIDE SEQUENCE [LARGE SCALE GENOMIC DNA]</scope>
</reference>
<feature type="non-terminal residue" evidence="2">
    <location>
        <position position="1"/>
    </location>
</feature>
<evidence type="ECO:0000256" key="1">
    <source>
        <dbReference type="SAM" id="SignalP"/>
    </source>
</evidence>
<dbReference type="AlphaFoldDB" id="A0AAU9T9A6"/>
<accession>A0AAU9T9A6</accession>